<reference evidence="1" key="1">
    <citation type="submission" date="2018-05" db="EMBL/GenBank/DDBJ databases">
        <title>Draft genome of Mucuna pruriens seed.</title>
        <authorList>
            <person name="Nnadi N.E."/>
            <person name="Vos R."/>
            <person name="Hasami M.H."/>
            <person name="Devisetty U.K."/>
            <person name="Aguiy J.C."/>
        </authorList>
    </citation>
    <scope>NUCLEOTIDE SEQUENCE [LARGE SCALE GENOMIC DNA]</scope>
    <source>
        <strain evidence="1">JCA_2017</strain>
    </source>
</reference>
<dbReference type="Proteomes" id="UP000257109">
    <property type="component" value="Unassembled WGS sequence"/>
</dbReference>
<dbReference type="AlphaFoldDB" id="A0A371E4D4"/>
<keyword evidence="2" id="KW-1185">Reference proteome</keyword>
<name>A0A371E4D4_MUCPR</name>
<protein>
    <submittedName>
        <fullName evidence="1">Uncharacterized protein</fullName>
    </submittedName>
</protein>
<sequence length="286" mass="30682">MSDITMRSGMELSQQQSLKVQYGFSGNSDSENSTTVPGFADSNSVANSMLVAANSTKMAEIDDCMPTISNLVDVVKITNSMTDLTDMTLDEISDQVTRVKIVDPARADADITNPTCADAKMVDPKYANADNAFVDRAKDADSLVDKLDNVNMTEMANSIVSISDIANILEVANSMTEVSSLVDIIEVADSGVNISVFVDMPEMSDSVANVSNFANVVDNSNNADITKVLDSGTEVSGSINNFLAYEPILADSNNQSRNRNQAKFVSDPKCRICNQKKAEIDSTPQG</sequence>
<gene>
    <name evidence="1" type="ORF">CR513_60989</name>
</gene>
<proteinExistence type="predicted"/>
<comment type="caution">
    <text evidence="1">The sequence shown here is derived from an EMBL/GenBank/DDBJ whole genome shotgun (WGS) entry which is preliminary data.</text>
</comment>
<feature type="non-terminal residue" evidence="1">
    <location>
        <position position="1"/>
    </location>
</feature>
<organism evidence="1 2">
    <name type="scientific">Mucuna pruriens</name>
    <name type="common">Velvet bean</name>
    <name type="synonym">Dolichos pruriens</name>
    <dbReference type="NCBI Taxonomy" id="157652"/>
    <lineage>
        <taxon>Eukaryota</taxon>
        <taxon>Viridiplantae</taxon>
        <taxon>Streptophyta</taxon>
        <taxon>Embryophyta</taxon>
        <taxon>Tracheophyta</taxon>
        <taxon>Spermatophyta</taxon>
        <taxon>Magnoliopsida</taxon>
        <taxon>eudicotyledons</taxon>
        <taxon>Gunneridae</taxon>
        <taxon>Pentapetalae</taxon>
        <taxon>rosids</taxon>
        <taxon>fabids</taxon>
        <taxon>Fabales</taxon>
        <taxon>Fabaceae</taxon>
        <taxon>Papilionoideae</taxon>
        <taxon>50 kb inversion clade</taxon>
        <taxon>NPAAA clade</taxon>
        <taxon>indigoferoid/millettioid clade</taxon>
        <taxon>Phaseoleae</taxon>
        <taxon>Mucuna</taxon>
    </lineage>
</organism>
<evidence type="ECO:0000313" key="2">
    <source>
        <dbReference type="Proteomes" id="UP000257109"/>
    </source>
</evidence>
<accession>A0A371E4D4</accession>
<evidence type="ECO:0000313" key="1">
    <source>
        <dbReference type="EMBL" id="RDX60837.1"/>
    </source>
</evidence>
<dbReference type="EMBL" id="QJKJ01016541">
    <property type="protein sequence ID" value="RDX60837.1"/>
    <property type="molecule type" value="Genomic_DNA"/>
</dbReference>